<keyword evidence="8 12" id="KW-1133">Transmembrane helix</keyword>
<protein>
    <submittedName>
        <fullName evidence="16">Arabinosyltransferase C</fullName>
    </submittedName>
</protein>
<evidence type="ECO:0000313" key="16">
    <source>
        <dbReference type="EMBL" id="PFG27544.1"/>
    </source>
</evidence>
<keyword evidence="17" id="KW-1185">Reference proteome</keyword>
<sequence>MSTKPLAIVSGLIGFIAFILVPFLPVDQQQSSLHWPQDSAASSVNAPLFSYVPEQVELQIPAGAADALRPDQDLVLTTVPTDAEDAVERALTVTALDDGGYSVVARGELVAETPAGQDVTVSSTEDATIVRAGGQEWELEDDNRPMVTGVYSELESAPAGLAADVEINSRFTTSPTVIKQAAMWVGGIALLIALVCLWRLDRAAAPATPARRPFRFIAADAVVLPVLGLWHIFGANTADDGYILTMARLADEGGYMANYYRWFGVPESPFGWPYYDLLAAMTHVSTASTWMRLPALVAAVVMWFVISRVALPRVGATRKLAVWSAAMVFLAFWMPYNNGTRPEPVVACGALLTWAVFEYAIARKRLFPAAIGVMLAATTLAAAPTGLMAVGAFLIALPALIRVLKERGDAVANLAPFLAAGTAILAPVFGTQSFAAVMEATAVRSEIGPSLPWYLEIARYQSLLSTESVDGSFTRRFAMLMLGACVAIVCLSLLRYRQIPGIHKAPTVRLILVVFGAVLFMTFTPTKWTHHFGVYAGIAPIVAAVAAVALAALALRVPRSRWFIVGGFLLLFALSLAGANAWWYVSSFGVPWWDKSIQLKGVEAASVMLLIAVVVLIVGAVRHRPRFSTVAAAPIAVLSALVVAFSGATMAKAFVSQYPAYTVGLGNLRDLKGETCALANDIRLETNTNESFLQPVDGDLGSSLSVGASRGFTPDGISDDLESENEGPTTAIAEQVTSGDQPEGQDTGTTGGERQSTGINGSTKRLPFALDYTRVPVLGSWKPEEATQTPAELTTQWYRLPAASDDAPLLVVSVAGRIAHHDRDGILQDGQDLTLEYGTLTGGSVRDTGEIEMYDIGPEPSWRNLRLPLEDLPEGANVVRLVAKDHSLDPDQWLALTPPRVPTLAPMNSVISPETPGLLDWPVALQFPCQRTFGHYAGVTEIAEYRISPDHPGKKQLSPVQNYAGGGVMGLTETVSWSYELPGYLVNDPGRDWGSMEVYQRRTDSTGQAPLVADIDIETITRSGLWKPSTMHIATQPD</sequence>
<feature type="transmembrane region" description="Helical" evidence="12">
    <location>
        <begin position="213"/>
        <end position="233"/>
    </location>
</feature>
<evidence type="ECO:0000256" key="11">
    <source>
        <dbReference type="SAM" id="MobiDB-lite"/>
    </source>
</evidence>
<dbReference type="OrthoDB" id="3584570at2"/>
<feature type="transmembrane region" description="Helical" evidence="12">
    <location>
        <begin position="181"/>
        <end position="201"/>
    </location>
</feature>
<dbReference type="Pfam" id="PF17689">
    <property type="entry name" value="Arabino_trans_N"/>
    <property type="match status" value="1"/>
</dbReference>
<keyword evidence="5" id="KW-0328">Glycosyltransferase</keyword>
<feature type="transmembrane region" description="Helical" evidence="12">
    <location>
        <begin position="7"/>
        <end position="24"/>
    </location>
</feature>
<dbReference type="GO" id="GO:0052636">
    <property type="term" value="F:arabinosyltransferase activity"/>
    <property type="evidence" value="ECO:0007669"/>
    <property type="project" value="InterPro"/>
</dbReference>
<dbReference type="InterPro" id="IPR032731">
    <property type="entry name" value="Arabino_trans_C"/>
</dbReference>
<proteinExistence type="inferred from homology"/>
<evidence type="ECO:0000256" key="12">
    <source>
        <dbReference type="SAM" id="Phobius"/>
    </source>
</evidence>
<feature type="transmembrane region" description="Helical" evidence="12">
    <location>
        <begin position="633"/>
        <end position="655"/>
    </location>
</feature>
<dbReference type="AlphaFoldDB" id="A0A2A9DLS8"/>
<evidence type="ECO:0000256" key="1">
    <source>
        <dbReference type="ARBA" id="ARBA00003001"/>
    </source>
</evidence>
<dbReference type="GO" id="GO:0005886">
    <property type="term" value="C:plasma membrane"/>
    <property type="evidence" value="ECO:0007669"/>
    <property type="project" value="UniProtKB-SubCell"/>
</dbReference>
<feature type="domain" description="Arabinosyltransferas concanavalin like" evidence="15">
    <location>
        <begin position="28"/>
        <end position="170"/>
    </location>
</feature>
<evidence type="ECO:0000313" key="17">
    <source>
        <dbReference type="Proteomes" id="UP000221653"/>
    </source>
</evidence>
<name>A0A2A9DLS8_9CORY</name>
<feature type="transmembrane region" description="Helical" evidence="12">
    <location>
        <begin position="508"/>
        <end position="526"/>
    </location>
</feature>
<keyword evidence="9 12" id="KW-0472">Membrane</keyword>
<dbReference type="Pfam" id="PF14896">
    <property type="entry name" value="Arabino_trans_C"/>
    <property type="match status" value="1"/>
</dbReference>
<evidence type="ECO:0000259" key="15">
    <source>
        <dbReference type="Pfam" id="PF17689"/>
    </source>
</evidence>
<feature type="region of interest" description="Disordered" evidence="11">
    <location>
        <begin position="713"/>
        <end position="765"/>
    </location>
</feature>
<dbReference type="Gene3D" id="2.60.120.610">
    <property type="entry name" value="arabinofuranosyltransferase like domain"/>
    <property type="match status" value="1"/>
</dbReference>
<evidence type="ECO:0000259" key="14">
    <source>
        <dbReference type="Pfam" id="PF14896"/>
    </source>
</evidence>
<feature type="transmembrane region" description="Helical" evidence="12">
    <location>
        <begin position="320"/>
        <end position="336"/>
    </location>
</feature>
<keyword evidence="4" id="KW-1003">Cell membrane</keyword>
<accession>A0A2A9DLS8</accession>
<feature type="compositionally biased region" description="Polar residues" evidence="11">
    <location>
        <begin position="735"/>
        <end position="763"/>
    </location>
</feature>
<evidence type="ECO:0000256" key="8">
    <source>
        <dbReference type="ARBA" id="ARBA00022989"/>
    </source>
</evidence>
<dbReference type="InterPro" id="IPR040920">
    <property type="entry name" value="Arabino_trans_N"/>
</dbReference>
<dbReference type="InterPro" id="IPR027451">
    <property type="entry name" value="EmbABC_dom1"/>
</dbReference>
<dbReference type="InterPro" id="IPR007680">
    <property type="entry name" value="Arabino_trans_central"/>
</dbReference>
<evidence type="ECO:0000256" key="3">
    <source>
        <dbReference type="ARBA" id="ARBA00008195"/>
    </source>
</evidence>
<keyword evidence="10" id="KW-0961">Cell wall biogenesis/degradation</keyword>
<keyword evidence="7 12" id="KW-0812">Transmembrane</keyword>
<dbReference type="RefSeq" id="WP_098388814.1">
    <property type="nucleotide sequence ID" value="NZ_LS483464.1"/>
</dbReference>
<feature type="transmembrane region" description="Helical" evidence="12">
    <location>
        <begin position="477"/>
        <end position="496"/>
    </location>
</feature>
<evidence type="ECO:0000256" key="6">
    <source>
        <dbReference type="ARBA" id="ARBA00022679"/>
    </source>
</evidence>
<feature type="transmembrane region" description="Helical" evidence="12">
    <location>
        <begin position="290"/>
        <end position="311"/>
    </location>
</feature>
<evidence type="ECO:0000256" key="2">
    <source>
        <dbReference type="ARBA" id="ARBA00004651"/>
    </source>
</evidence>
<feature type="transmembrane region" description="Helical" evidence="12">
    <location>
        <begin position="604"/>
        <end position="621"/>
    </location>
</feature>
<comment type="subcellular location">
    <subcellularLocation>
        <location evidence="2">Cell membrane</location>
        <topology evidence="2">Multi-pass membrane protein</topology>
    </subcellularLocation>
</comment>
<comment type="caution">
    <text evidence="16">The sequence shown here is derived from an EMBL/GenBank/DDBJ whole genome shotgun (WGS) entry which is preliminary data.</text>
</comment>
<evidence type="ECO:0000259" key="13">
    <source>
        <dbReference type="Pfam" id="PF04602"/>
    </source>
</evidence>
<dbReference type="EMBL" id="PDJF01000001">
    <property type="protein sequence ID" value="PFG27544.1"/>
    <property type="molecule type" value="Genomic_DNA"/>
</dbReference>
<evidence type="ECO:0000256" key="7">
    <source>
        <dbReference type="ARBA" id="ARBA00022692"/>
    </source>
</evidence>
<dbReference type="GO" id="GO:0071555">
    <property type="term" value="P:cell wall organization"/>
    <property type="evidence" value="ECO:0007669"/>
    <property type="project" value="UniProtKB-KW"/>
</dbReference>
<feature type="domain" description="Arabinofuranosyltransferase central" evidence="13">
    <location>
        <begin position="174"/>
        <end position="623"/>
    </location>
</feature>
<gene>
    <name evidence="16" type="ORF">ATK06_0614</name>
</gene>
<dbReference type="InterPro" id="IPR042486">
    <property type="entry name" value="Arabino_trans_C_2"/>
</dbReference>
<comment type="function">
    <text evidence="1">Arabinosyl transferase responsible for the polymerization of arabinose into the arabinan of arabinogalactan.</text>
</comment>
<organism evidence="16 17">
    <name type="scientific">Corynebacterium renale</name>
    <dbReference type="NCBI Taxonomy" id="1724"/>
    <lineage>
        <taxon>Bacteria</taxon>
        <taxon>Bacillati</taxon>
        <taxon>Actinomycetota</taxon>
        <taxon>Actinomycetes</taxon>
        <taxon>Mycobacteriales</taxon>
        <taxon>Corynebacteriaceae</taxon>
        <taxon>Corynebacterium</taxon>
    </lineage>
</organism>
<dbReference type="Gene3D" id="2.60.120.940">
    <property type="entry name" value="EmbC, C-terminal domain, subdomain 2"/>
    <property type="match status" value="1"/>
</dbReference>
<dbReference type="Proteomes" id="UP000221653">
    <property type="component" value="Unassembled WGS sequence"/>
</dbReference>
<feature type="transmembrane region" description="Helical" evidence="12">
    <location>
        <begin position="373"/>
        <end position="401"/>
    </location>
</feature>
<feature type="transmembrane region" description="Helical" evidence="12">
    <location>
        <begin position="562"/>
        <end position="584"/>
    </location>
</feature>
<dbReference type="STRING" id="1724.GCA_001044175_00128"/>
<dbReference type="Pfam" id="PF04602">
    <property type="entry name" value="Arabinose_trans"/>
    <property type="match status" value="1"/>
</dbReference>
<evidence type="ECO:0000256" key="10">
    <source>
        <dbReference type="ARBA" id="ARBA00023316"/>
    </source>
</evidence>
<dbReference type="GO" id="GO:0071766">
    <property type="term" value="P:Actinobacterium-type cell wall biogenesis"/>
    <property type="evidence" value="ECO:0007669"/>
    <property type="project" value="InterPro"/>
</dbReference>
<feature type="transmembrane region" description="Helical" evidence="12">
    <location>
        <begin position="532"/>
        <end position="555"/>
    </location>
</feature>
<evidence type="ECO:0000256" key="9">
    <source>
        <dbReference type="ARBA" id="ARBA00023136"/>
    </source>
</evidence>
<reference evidence="16 17" key="1">
    <citation type="submission" date="2017-10" db="EMBL/GenBank/DDBJ databases">
        <title>Sequencing the genomes of 1000 actinobacteria strains.</title>
        <authorList>
            <person name="Klenk H.-P."/>
        </authorList>
    </citation>
    <scope>NUCLEOTIDE SEQUENCE [LARGE SCALE GENOMIC DNA]</scope>
    <source>
        <strain evidence="16 17">DSM 20688</strain>
    </source>
</reference>
<keyword evidence="6 16" id="KW-0808">Transferase</keyword>
<evidence type="ECO:0000256" key="4">
    <source>
        <dbReference type="ARBA" id="ARBA00022475"/>
    </source>
</evidence>
<feature type="domain" description="Arabinosyltransferase C-terminal" evidence="14">
    <location>
        <begin position="648"/>
        <end position="1031"/>
    </location>
</feature>
<comment type="similarity">
    <text evidence="3">Belongs to the emb family.</text>
</comment>
<evidence type="ECO:0000256" key="5">
    <source>
        <dbReference type="ARBA" id="ARBA00022676"/>
    </source>
</evidence>